<reference evidence="2 3" key="1">
    <citation type="submission" date="2021-05" db="EMBL/GenBank/DDBJ databases">
        <title>A Polyphasic approach of four new species of the genus Ohtaekwangia: Ohtaekwangia histidinii sp. nov., Ohtaekwangia cretensis sp. nov., Ohtaekwangia indiensis sp. nov., Ohtaekwangia reichenbachii sp. nov. from diverse environment.</title>
        <authorList>
            <person name="Octaviana S."/>
        </authorList>
    </citation>
    <scope>NUCLEOTIDE SEQUENCE [LARGE SCALE GENOMIC DNA]</scope>
    <source>
        <strain evidence="2 3">PWU5</strain>
    </source>
</reference>
<comment type="caution">
    <text evidence="2">The sequence shown here is derived from an EMBL/GenBank/DDBJ whole genome shotgun (WGS) entry which is preliminary data.</text>
</comment>
<dbReference type="RefSeq" id="WP_254083063.1">
    <property type="nucleotide sequence ID" value="NZ_JAHESE010000002.1"/>
</dbReference>
<organism evidence="2 3">
    <name type="scientific">Dawidia cretensis</name>
    <dbReference type="NCBI Taxonomy" id="2782350"/>
    <lineage>
        <taxon>Bacteria</taxon>
        <taxon>Pseudomonadati</taxon>
        <taxon>Bacteroidota</taxon>
        <taxon>Cytophagia</taxon>
        <taxon>Cytophagales</taxon>
        <taxon>Chryseotaleaceae</taxon>
        <taxon>Dawidia</taxon>
    </lineage>
</organism>
<evidence type="ECO:0000313" key="2">
    <source>
        <dbReference type="EMBL" id="MBT1707477.1"/>
    </source>
</evidence>
<feature type="chain" id="PRO_5042817986" description="Lipoprotein" evidence="1">
    <location>
        <begin position="23"/>
        <end position="130"/>
    </location>
</feature>
<keyword evidence="3" id="KW-1185">Reference proteome</keyword>
<keyword evidence="1" id="KW-0732">Signal</keyword>
<accession>A0AAP2DWT1</accession>
<gene>
    <name evidence="2" type="ORF">KK062_04555</name>
</gene>
<dbReference type="Proteomes" id="UP001319080">
    <property type="component" value="Unassembled WGS sequence"/>
</dbReference>
<protein>
    <recommendedName>
        <fullName evidence="4">Lipoprotein</fullName>
    </recommendedName>
</protein>
<dbReference type="AlphaFoldDB" id="A0AAP2DWT1"/>
<proteinExistence type="predicted"/>
<evidence type="ECO:0000256" key="1">
    <source>
        <dbReference type="SAM" id="SignalP"/>
    </source>
</evidence>
<sequence>MVKTQFILRPLAVLLFSAAVFACGSDDDSKSSCDDGSDPVCGVCNPVENLGWLRDKIAEAKNGPQGNMVTLYTGTYENQTVFVQGLCCASCQWIPVIWTCDGHKLDDSVTFQSITDQKLIWHGGDCQFYD</sequence>
<feature type="signal peptide" evidence="1">
    <location>
        <begin position="1"/>
        <end position="22"/>
    </location>
</feature>
<name>A0AAP2DWT1_9BACT</name>
<dbReference type="PROSITE" id="PS51257">
    <property type="entry name" value="PROKAR_LIPOPROTEIN"/>
    <property type="match status" value="1"/>
</dbReference>
<evidence type="ECO:0000313" key="3">
    <source>
        <dbReference type="Proteomes" id="UP001319080"/>
    </source>
</evidence>
<dbReference type="EMBL" id="JAHESE010000002">
    <property type="protein sequence ID" value="MBT1707477.1"/>
    <property type="molecule type" value="Genomic_DNA"/>
</dbReference>
<evidence type="ECO:0008006" key="4">
    <source>
        <dbReference type="Google" id="ProtNLM"/>
    </source>
</evidence>